<dbReference type="Proteomes" id="UP000229897">
    <property type="component" value="Chromosome"/>
</dbReference>
<dbReference type="GO" id="GO:0005975">
    <property type="term" value="P:carbohydrate metabolic process"/>
    <property type="evidence" value="ECO:0007669"/>
    <property type="project" value="InterPro"/>
</dbReference>
<protein>
    <recommendedName>
        <fullName evidence="4">Polysaccharide deacetylase</fullName>
    </recommendedName>
</protein>
<dbReference type="SUPFAM" id="SSF88713">
    <property type="entry name" value="Glycoside hydrolase/deacetylase"/>
    <property type="match status" value="1"/>
</dbReference>
<reference evidence="2" key="1">
    <citation type="submission" date="2017-10" db="EMBL/GenBank/DDBJ databases">
        <title>Massilia psychrophilum sp. nov., a novel purple-pigmented bacterium isolated from Tianshan glacier, Xinjiang Municipality, China.</title>
        <authorList>
            <person name="Wang H."/>
        </authorList>
    </citation>
    <scope>NUCLEOTIDE SEQUENCE [LARGE SCALE GENOMIC DNA]</scope>
    <source>
        <strain evidence="2">B2</strain>
    </source>
</reference>
<name>A0A2D2DT88_9BURK</name>
<proteinExistence type="predicted"/>
<evidence type="ECO:0000313" key="3">
    <source>
        <dbReference type="Proteomes" id="UP000229897"/>
    </source>
</evidence>
<evidence type="ECO:0008006" key="4">
    <source>
        <dbReference type="Google" id="ProtNLM"/>
    </source>
</evidence>
<dbReference type="EMBL" id="CP024608">
    <property type="protein sequence ID" value="ATQ78177.1"/>
    <property type="molecule type" value="Genomic_DNA"/>
</dbReference>
<keyword evidence="3" id="KW-1185">Reference proteome</keyword>
<dbReference type="RefSeq" id="WP_099880960.1">
    <property type="nucleotide sequence ID" value="NZ_CP024608.1"/>
</dbReference>
<evidence type="ECO:0000313" key="2">
    <source>
        <dbReference type="EMBL" id="ATQ78177.1"/>
    </source>
</evidence>
<organism evidence="2 3">
    <name type="scientific">Massilia violaceinigra</name>
    <dbReference type="NCBI Taxonomy" id="2045208"/>
    <lineage>
        <taxon>Bacteria</taxon>
        <taxon>Pseudomonadati</taxon>
        <taxon>Pseudomonadota</taxon>
        <taxon>Betaproteobacteria</taxon>
        <taxon>Burkholderiales</taxon>
        <taxon>Oxalobacteraceae</taxon>
        <taxon>Telluria group</taxon>
        <taxon>Massilia</taxon>
    </lineage>
</organism>
<evidence type="ECO:0000256" key="1">
    <source>
        <dbReference type="SAM" id="MobiDB-lite"/>
    </source>
</evidence>
<dbReference type="AlphaFoldDB" id="A0A2D2DT88"/>
<sequence length="461" mass="48755">MNRDATPVRREHGAQCNLCGAAMPDPADAGAGVAPPACPACASSAPQRVMRRVFQALPAGLLAWRRHALEAGRHGVDPAWFGAPAADDAMADFMAVELDAQGEAIAAALGRLTARGVLYVSGAAPGAIGSALDMLASMTALLANQGLPCAVIAIDAADPGSGARLPVWLLLRDAAQAERWHHHLAAWPGAAPMAAGPVPDRFAPLREELAYWQAARSECAFWWRDDDLVEDSAALRRLAALSQRHQAPVLMAVIPAQADAALAQATADGMPTLVYCQHGWDHVNHEAPGQPSSEFGPGRDPQAAEADLERGAERLRALFGERFLPVMVPPWNTLAPALAARLPALGLHGLSQYLFQPRGAAPAGLVRVDTHLDIVDWSAGAGVRDPGMLVERLVSILQLRRAGQLDEPLGILTHHRVMAGGTWRFLEQLLALTAEFPCVRWLHPRAVFGAAPASEGAPCAA</sequence>
<dbReference type="KEGG" id="mass:CR152_29430"/>
<dbReference type="Gene3D" id="3.20.20.370">
    <property type="entry name" value="Glycoside hydrolase/deacetylase"/>
    <property type="match status" value="1"/>
</dbReference>
<accession>A0A2D2DT88</accession>
<dbReference type="InterPro" id="IPR011330">
    <property type="entry name" value="Glyco_hydro/deAcase_b/a-brl"/>
</dbReference>
<dbReference type="OrthoDB" id="6086702at2"/>
<feature type="region of interest" description="Disordered" evidence="1">
    <location>
        <begin position="285"/>
        <end position="305"/>
    </location>
</feature>
<gene>
    <name evidence="2" type="ORF">CR152_29430</name>
</gene>